<evidence type="ECO:0000313" key="2">
    <source>
        <dbReference type="EMBL" id="AEX63165.1"/>
    </source>
</evidence>
<feature type="transmembrane region" description="Helical" evidence="1">
    <location>
        <begin position="12"/>
        <end position="33"/>
    </location>
</feature>
<evidence type="ECO:0000256" key="1">
    <source>
        <dbReference type="SAM" id="Phobius"/>
    </source>
</evidence>
<dbReference type="EMBL" id="JN885999">
    <property type="protein sequence ID" value="AEX63165.1"/>
    <property type="molecule type" value="Genomic_DNA"/>
</dbReference>
<keyword evidence="1" id="KW-0812">Transmembrane</keyword>
<sequence length="128" mass="15141">MLYFELKIEIIIYYRYNILLLIIIIMSSNTFTINRKPMMLGSSDNPEDKFSRCGNKGIIGYKIPKQEYIEEGKVSENTISPFSMAERITLDYLLHNPNITTEELLIYFLHLRINHNKSREKIDNNTFK</sequence>
<name>H2EFA0_9VIRU</name>
<keyword evidence="1" id="KW-1133">Transmembrane helix</keyword>
<protein>
    <submittedName>
        <fullName evidence="2">Uncharacterized protein</fullName>
    </submittedName>
</protein>
<proteinExistence type="predicted"/>
<accession>H2EFA0</accession>
<organism evidence="2">
    <name type="scientific">Moumouvirus sp. 'Monve'</name>
    <dbReference type="NCBI Taxonomy" id="1128131"/>
    <lineage>
        <taxon>Viruses</taxon>
        <taxon>Varidnaviria</taxon>
        <taxon>Bamfordvirae</taxon>
        <taxon>Nucleocytoviricota</taxon>
        <taxon>Megaviricetes</taxon>
        <taxon>Imitervirales</taxon>
        <taxon>Mimiviridae</taxon>
        <taxon>Megamimivirinae</taxon>
        <taxon>Moumouvirus</taxon>
    </lineage>
</organism>
<gene>
    <name evidence="2" type="ORF">mv_R963</name>
</gene>
<keyword evidence="1" id="KW-0472">Membrane</keyword>
<reference evidence="2" key="1">
    <citation type="submission" date="2011-10" db="EMBL/GenBank/DDBJ databases">
        <title>Provirophages and transpovirons: unique mobilome of giant viruses.</title>
        <authorList>
            <person name="Desnues C."/>
            <person name="LaScola B."/>
            <person name="Yutin N."/>
            <person name="Fournous G."/>
            <person name="Koonin E."/>
            <person name="Raoult D."/>
        </authorList>
    </citation>
    <scope>NUCLEOTIDE SEQUENCE</scope>
    <source>
        <strain evidence="2">Mv13-mv</strain>
    </source>
</reference>